<proteinExistence type="predicted"/>
<protein>
    <submittedName>
        <fullName evidence="2">Uncharacterized protein</fullName>
    </submittedName>
</protein>
<accession>A0AAD8LFF7</accession>
<gene>
    <name evidence="2" type="ORF">QVD17_03278</name>
</gene>
<keyword evidence="1" id="KW-1133">Transmembrane helix</keyword>
<evidence type="ECO:0000313" key="2">
    <source>
        <dbReference type="EMBL" id="KAK1437487.1"/>
    </source>
</evidence>
<dbReference type="EMBL" id="JAUHHV010000001">
    <property type="protein sequence ID" value="KAK1437487.1"/>
    <property type="molecule type" value="Genomic_DNA"/>
</dbReference>
<comment type="caution">
    <text evidence="2">The sequence shown here is derived from an EMBL/GenBank/DDBJ whole genome shotgun (WGS) entry which is preliminary data.</text>
</comment>
<keyword evidence="3" id="KW-1185">Reference proteome</keyword>
<evidence type="ECO:0000313" key="3">
    <source>
        <dbReference type="Proteomes" id="UP001229421"/>
    </source>
</evidence>
<dbReference type="AlphaFoldDB" id="A0AAD8LFF7"/>
<name>A0AAD8LFF7_TARER</name>
<organism evidence="2 3">
    <name type="scientific">Tagetes erecta</name>
    <name type="common">African marigold</name>
    <dbReference type="NCBI Taxonomy" id="13708"/>
    <lineage>
        <taxon>Eukaryota</taxon>
        <taxon>Viridiplantae</taxon>
        <taxon>Streptophyta</taxon>
        <taxon>Embryophyta</taxon>
        <taxon>Tracheophyta</taxon>
        <taxon>Spermatophyta</taxon>
        <taxon>Magnoliopsida</taxon>
        <taxon>eudicotyledons</taxon>
        <taxon>Gunneridae</taxon>
        <taxon>Pentapetalae</taxon>
        <taxon>asterids</taxon>
        <taxon>campanulids</taxon>
        <taxon>Asterales</taxon>
        <taxon>Asteraceae</taxon>
        <taxon>Asteroideae</taxon>
        <taxon>Heliantheae alliance</taxon>
        <taxon>Tageteae</taxon>
        <taxon>Tagetes</taxon>
    </lineage>
</organism>
<sequence length="161" mass="17626">MRRGDDEETDGELSSKSTMVNSAVICDLLDGESDSSSESKQMIDEEIRFDLIVRLERRLISPVYFKSKSKSSPFISSPTHLFQCSHLVTMVRPRRLSAPPLVIASPGGTRLHGQPSSDVDSSYEMVTTTAVVALALVFIGLLACYCCMNVKPRRKAAAAVN</sequence>
<keyword evidence="1" id="KW-0812">Transmembrane</keyword>
<keyword evidence="1" id="KW-0472">Membrane</keyword>
<reference evidence="2" key="1">
    <citation type="journal article" date="2023" name="bioRxiv">
        <title>Improved chromosome-level genome assembly for marigold (Tagetes erecta).</title>
        <authorList>
            <person name="Jiang F."/>
            <person name="Yuan L."/>
            <person name="Wang S."/>
            <person name="Wang H."/>
            <person name="Xu D."/>
            <person name="Wang A."/>
            <person name="Fan W."/>
        </authorList>
    </citation>
    <scope>NUCLEOTIDE SEQUENCE</scope>
    <source>
        <strain evidence="2">WSJ</strain>
        <tissue evidence="2">Leaf</tissue>
    </source>
</reference>
<evidence type="ECO:0000256" key="1">
    <source>
        <dbReference type="SAM" id="Phobius"/>
    </source>
</evidence>
<dbReference type="Proteomes" id="UP001229421">
    <property type="component" value="Unassembled WGS sequence"/>
</dbReference>
<feature type="transmembrane region" description="Helical" evidence="1">
    <location>
        <begin position="125"/>
        <end position="148"/>
    </location>
</feature>